<evidence type="ECO:0000256" key="3">
    <source>
        <dbReference type="ARBA" id="ARBA00012438"/>
    </source>
</evidence>
<dbReference type="SUPFAM" id="SSF55874">
    <property type="entry name" value="ATPase domain of HSP90 chaperone/DNA topoisomerase II/histidine kinase"/>
    <property type="match status" value="1"/>
</dbReference>
<dbReference type="InterPro" id="IPR003661">
    <property type="entry name" value="HisK_dim/P_dom"/>
</dbReference>
<keyword evidence="9" id="KW-0902">Two-component regulatory system</keyword>
<dbReference type="Pfam" id="PF00512">
    <property type="entry name" value="HisKA"/>
    <property type="match status" value="1"/>
</dbReference>
<dbReference type="InterPro" id="IPR003594">
    <property type="entry name" value="HATPase_dom"/>
</dbReference>
<dbReference type="SUPFAM" id="SSF47384">
    <property type="entry name" value="Homodimeric domain of signal transducing histidine kinase"/>
    <property type="match status" value="1"/>
</dbReference>
<accession>A0ABM8E1L6</accession>
<gene>
    <name evidence="13" type="ORF">Microterr_22710</name>
</gene>
<evidence type="ECO:0000256" key="10">
    <source>
        <dbReference type="ARBA" id="ARBA00023136"/>
    </source>
</evidence>
<dbReference type="InterPro" id="IPR036890">
    <property type="entry name" value="HATPase_C_sf"/>
</dbReference>
<evidence type="ECO:0000256" key="1">
    <source>
        <dbReference type="ARBA" id="ARBA00000085"/>
    </source>
</evidence>
<feature type="domain" description="Histidine kinase" evidence="12">
    <location>
        <begin position="101"/>
        <end position="308"/>
    </location>
</feature>
<evidence type="ECO:0000313" key="13">
    <source>
        <dbReference type="EMBL" id="BDV31611.1"/>
    </source>
</evidence>
<evidence type="ECO:0000259" key="12">
    <source>
        <dbReference type="PROSITE" id="PS50109"/>
    </source>
</evidence>
<keyword evidence="6 11" id="KW-0812">Transmembrane</keyword>
<comment type="catalytic activity">
    <reaction evidence="1">
        <text>ATP + protein L-histidine = ADP + protein N-phospho-L-histidine.</text>
        <dbReference type="EC" id="2.7.13.3"/>
    </reaction>
</comment>
<dbReference type="Gene3D" id="3.30.565.10">
    <property type="entry name" value="Histidine kinase-like ATPase, C-terminal domain"/>
    <property type="match status" value="1"/>
</dbReference>
<evidence type="ECO:0000313" key="14">
    <source>
        <dbReference type="Proteomes" id="UP001317779"/>
    </source>
</evidence>
<dbReference type="PROSITE" id="PS50109">
    <property type="entry name" value="HIS_KIN"/>
    <property type="match status" value="1"/>
</dbReference>
<dbReference type="Pfam" id="PF02518">
    <property type="entry name" value="HATPase_c"/>
    <property type="match status" value="1"/>
</dbReference>
<dbReference type="CDD" id="cd00082">
    <property type="entry name" value="HisKA"/>
    <property type="match status" value="1"/>
</dbReference>
<protein>
    <recommendedName>
        <fullName evidence="3">histidine kinase</fullName>
        <ecNumber evidence="3">2.7.13.3</ecNumber>
    </recommendedName>
</protein>
<dbReference type="InterPro" id="IPR036097">
    <property type="entry name" value="HisK_dim/P_sf"/>
</dbReference>
<dbReference type="Proteomes" id="UP001317779">
    <property type="component" value="Chromosome"/>
</dbReference>
<dbReference type="InterPro" id="IPR004358">
    <property type="entry name" value="Sig_transdc_His_kin-like_C"/>
</dbReference>
<dbReference type="PANTHER" id="PTHR45436">
    <property type="entry name" value="SENSOR HISTIDINE KINASE YKOH"/>
    <property type="match status" value="1"/>
</dbReference>
<comment type="subcellular location">
    <subcellularLocation>
        <location evidence="2">Cell membrane</location>
    </subcellularLocation>
</comment>
<evidence type="ECO:0000256" key="7">
    <source>
        <dbReference type="ARBA" id="ARBA00022777"/>
    </source>
</evidence>
<dbReference type="RefSeq" id="WP_263797801.1">
    <property type="nucleotide sequence ID" value="NZ_AP027141.1"/>
</dbReference>
<organism evidence="13 14">
    <name type="scientific">Microbacterium terricola</name>
    <dbReference type="NCBI Taxonomy" id="344163"/>
    <lineage>
        <taxon>Bacteria</taxon>
        <taxon>Bacillati</taxon>
        <taxon>Actinomycetota</taxon>
        <taxon>Actinomycetes</taxon>
        <taxon>Micrococcales</taxon>
        <taxon>Microbacteriaceae</taxon>
        <taxon>Microbacterium</taxon>
    </lineage>
</organism>
<evidence type="ECO:0000256" key="8">
    <source>
        <dbReference type="ARBA" id="ARBA00022989"/>
    </source>
</evidence>
<evidence type="ECO:0000256" key="11">
    <source>
        <dbReference type="SAM" id="Phobius"/>
    </source>
</evidence>
<keyword evidence="14" id="KW-1185">Reference proteome</keyword>
<evidence type="ECO:0000256" key="2">
    <source>
        <dbReference type="ARBA" id="ARBA00004236"/>
    </source>
</evidence>
<reference evidence="13 14" key="1">
    <citation type="submission" date="2022-12" db="EMBL/GenBank/DDBJ databases">
        <title>Microbacterium terricola strain KV-448 chromosome, complete genome.</title>
        <authorList>
            <person name="Oshima T."/>
            <person name="Moriya T."/>
            <person name="Bessho Y."/>
        </authorList>
    </citation>
    <scope>NUCLEOTIDE SEQUENCE [LARGE SCALE GENOMIC DNA]</scope>
    <source>
        <strain evidence="13 14">KV-448</strain>
    </source>
</reference>
<keyword evidence="4" id="KW-0597">Phosphoprotein</keyword>
<dbReference type="InterPro" id="IPR005467">
    <property type="entry name" value="His_kinase_dom"/>
</dbReference>
<dbReference type="InterPro" id="IPR050428">
    <property type="entry name" value="TCS_sensor_his_kinase"/>
</dbReference>
<evidence type="ECO:0000256" key="6">
    <source>
        <dbReference type="ARBA" id="ARBA00022692"/>
    </source>
</evidence>
<evidence type="ECO:0000256" key="9">
    <source>
        <dbReference type="ARBA" id="ARBA00023012"/>
    </source>
</evidence>
<name>A0ABM8E1L6_9MICO</name>
<keyword evidence="5" id="KW-0808">Transferase</keyword>
<sequence length="324" mass="34758">MILRRARWRLTLGFTAVQLITYAAFAFSVYAFVTATFDFDGFEEGGSALSAEAGFATLRAALLLAFAGLVLVAPLSSWALAGIAMRPVADALAAQRRFVDDASHELRTPLTAIQGQLELALLRPRTLAEYRAACEKALAATHVLAATADDLLVASEHTRERPDVSFVALGEAVRGARGLLAHPERVAIEIAGQPKVEASSAALQRVLVNILVNACRYSSEDTTIVARVFSRGRWAVVEVEDRGIGMTRSESRRAFDRFWQADPSRTGEGSGLGLSIVREIVNSLRGDISISSVPGAGTTVRVRLPLSRSSHDPVRSVEATADSV</sequence>
<dbReference type="SMART" id="SM00388">
    <property type="entry name" value="HisKA"/>
    <property type="match status" value="1"/>
</dbReference>
<feature type="transmembrane region" description="Helical" evidence="11">
    <location>
        <begin position="53"/>
        <end position="76"/>
    </location>
</feature>
<dbReference type="EC" id="2.7.13.3" evidence="3"/>
<keyword evidence="10 11" id="KW-0472">Membrane</keyword>
<keyword evidence="7" id="KW-0418">Kinase</keyword>
<feature type="transmembrane region" description="Helical" evidence="11">
    <location>
        <begin position="12"/>
        <end position="33"/>
    </location>
</feature>
<keyword evidence="8 11" id="KW-1133">Transmembrane helix</keyword>
<proteinExistence type="predicted"/>
<dbReference type="SMART" id="SM00387">
    <property type="entry name" value="HATPase_c"/>
    <property type="match status" value="1"/>
</dbReference>
<dbReference type="PRINTS" id="PR00344">
    <property type="entry name" value="BCTRLSENSOR"/>
</dbReference>
<evidence type="ECO:0000256" key="4">
    <source>
        <dbReference type="ARBA" id="ARBA00022553"/>
    </source>
</evidence>
<evidence type="ECO:0000256" key="5">
    <source>
        <dbReference type="ARBA" id="ARBA00022679"/>
    </source>
</evidence>
<dbReference type="EMBL" id="AP027141">
    <property type="protein sequence ID" value="BDV31611.1"/>
    <property type="molecule type" value="Genomic_DNA"/>
</dbReference>
<dbReference type="PANTHER" id="PTHR45436:SF5">
    <property type="entry name" value="SENSOR HISTIDINE KINASE TRCS"/>
    <property type="match status" value="1"/>
</dbReference>
<dbReference type="Gene3D" id="1.10.287.130">
    <property type="match status" value="1"/>
</dbReference>